<keyword evidence="1" id="KW-1133">Transmembrane helix</keyword>
<keyword evidence="1" id="KW-0812">Transmembrane</keyword>
<feature type="transmembrane region" description="Helical" evidence="1">
    <location>
        <begin position="145"/>
        <end position="166"/>
    </location>
</feature>
<feature type="domain" description="DUF2231" evidence="2">
    <location>
        <begin position="45"/>
        <end position="173"/>
    </location>
</feature>
<comment type="caution">
    <text evidence="3">The sequence shown here is derived from an EMBL/GenBank/DDBJ whole genome shotgun (WGS) entry which is preliminary data.</text>
</comment>
<keyword evidence="4" id="KW-1185">Reference proteome</keyword>
<organism evidence="3 4">
    <name type="scientific">Georgenia alba</name>
    <dbReference type="NCBI Taxonomy" id="2233858"/>
    <lineage>
        <taxon>Bacteria</taxon>
        <taxon>Bacillati</taxon>
        <taxon>Actinomycetota</taxon>
        <taxon>Actinomycetes</taxon>
        <taxon>Micrococcales</taxon>
        <taxon>Bogoriellaceae</taxon>
        <taxon>Georgenia</taxon>
    </lineage>
</organism>
<evidence type="ECO:0000313" key="3">
    <source>
        <dbReference type="EMBL" id="MFC7404552.1"/>
    </source>
</evidence>
<dbReference type="EMBL" id="JBHTCQ010000001">
    <property type="protein sequence ID" value="MFC7404552.1"/>
    <property type="molecule type" value="Genomic_DNA"/>
</dbReference>
<name>A0ABW2Q6I6_9MICO</name>
<dbReference type="Proteomes" id="UP001596455">
    <property type="component" value="Unassembled WGS sequence"/>
</dbReference>
<dbReference type="InterPro" id="IPR019251">
    <property type="entry name" value="DUF2231_TM"/>
</dbReference>
<feature type="transmembrane region" description="Helical" evidence="1">
    <location>
        <begin position="81"/>
        <end position="101"/>
    </location>
</feature>
<accession>A0ABW2Q6I6</accession>
<reference evidence="4" key="1">
    <citation type="journal article" date="2019" name="Int. J. Syst. Evol. Microbiol.">
        <title>The Global Catalogue of Microorganisms (GCM) 10K type strain sequencing project: providing services to taxonomists for standard genome sequencing and annotation.</title>
        <authorList>
            <consortium name="The Broad Institute Genomics Platform"/>
            <consortium name="The Broad Institute Genome Sequencing Center for Infectious Disease"/>
            <person name="Wu L."/>
            <person name="Ma J."/>
        </authorList>
    </citation>
    <scope>NUCLEOTIDE SEQUENCE [LARGE SCALE GENOMIC DNA]</scope>
    <source>
        <strain evidence="4">JCM 1490</strain>
    </source>
</reference>
<evidence type="ECO:0000259" key="2">
    <source>
        <dbReference type="Pfam" id="PF09990"/>
    </source>
</evidence>
<gene>
    <name evidence="3" type="ORF">ACFQQL_05485</name>
</gene>
<dbReference type="Pfam" id="PF09990">
    <property type="entry name" value="DUF2231"/>
    <property type="match status" value="1"/>
</dbReference>
<proteinExistence type="predicted"/>
<sequence length="183" mass="19104">MLTHAVRTLERSTVLDELADRVTHAAETLVPQGALRDALHGKQLGHALHPLLVVAPIGLNLGATVLDLTGDEQDRTAARRLVGAALVSTLPTVASGLSDFAGLGRRDRQPQRVAVAHAGANAVASVCFLGSWLARRREHHRTGTFLSMLGLTGVAVGGYLGGHLSYNLGVGVTRGEGARVASM</sequence>
<dbReference type="RefSeq" id="WP_382392055.1">
    <property type="nucleotide sequence ID" value="NZ_JBHTCQ010000001.1"/>
</dbReference>
<keyword evidence="1" id="KW-0472">Membrane</keyword>
<feature type="transmembrane region" description="Helical" evidence="1">
    <location>
        <begin position="113"/>
        <end position="133"/>
    </location>
</feature>
<evidence type="ECO:0000313" key="4">
    <source>
        <dbReference type="Proteomes" id="UP001596455"/>
    </source>
</evidence>
<evidence type="ECO:0000256" key="1">
    <source>
        <dbReference type="SAM" id="Phobius"/>
    </source>
</evidence>
<protein>
    <submittedName>
        <fullName evidence="3">DUF2231 domain-containing protein</fullName>
    </submittedName>
</protein>